<dbReference type="PANTHER" id="PTHR43317">
    <property type="entry name" value="THERMOSPERMINE SYNTHASE ACAULIS5"/>
    <property type="match status" value="1"/>
</dbReference>
<dbReference type="InterPro" id="IPR029063">
    <property type="entry name" value="SAM-dependent_MTases_sf"/>
</dbReference>
<dbReference type="Proteomes" id="UP001143543">
    <property type="component" value="Unassembled WGS sequence"/>
</dbReference>
<proteinExistence type="predicted"/>
<evidence type="ECO:0000256" key="1">
    <source>
        <dbReference type="ARBA" id="ARBA00023115"/>
    </source>
</evidence>
<name>A0ABQ5ML98_9FLAO</name>
<dbReference type="EMBL" id="BRVO01000003">
    <property type="protein sequence ID" value="GLB50148.1"/>
    <property type="molecule type" value="Genomic_DNA"/>
</dbReference>
<evidence type="ECO:0000313" key="2">
    <source>
        <dbReference type="EMBL" id="GLB50148.1"/>
    </source>
</evidence>
<evidence type="ECO:0000313" key="3">
    <source>
        <dbReference type="Proteomes" id="UP001143543"/>
    </source>
</evidence>
<dbReference type="SUPFAM" id="SSF53335">
    <property type="entry name" value="S-adenosyl-L-methionine-dependent methyltransferases"/>
    <property type="match status" value="1"/>
</dbReference>
<accession>A0ABQ5ML98</accession>
<dbReference type="Pfam" id="PF01564">
    <property type="entry name" value="Spermine_synth"/>
    <property type="match status" value="1"/>
</dbReference>
<gene>
    <name evidence="2" type="primary">speE</name>
    <name evidence="2" type="ORF">Y10_25160</name>
</gene>
<dbReference type="Gene3D" id="3.40.50.150">
    <property type="entry name" value="Vaccinia Virus protein VP39"/>
    <property type="match status" value="1"/>
</dbReference>
<comment type="caution">
    <text evidence="2">The sequence shown here is derived from an EMBL/GenBank/DDBJ whole genome shotgun (WGS) entry which is preliminary data.</text>
</comment>
<keyword evidence="3" id="KW-1185">Reference proteome</keyword>
<sequence length="206" mass="23529">MPVTTNTYESDYSGTIEITMFNGKKMVDTENANYSYGSLQKILNFGLKKIPLQNINSILVLGMGAGSVIDSLRKKFNYQKEITAVEIDPLMITIAKEEFGITNNQNTTILNDDAFKFLEHNKNSFDLVIIDLFIDTEVPDLAYNQNFSNLINNTTAHKGWFIFNAALSHTNKTHAHTLEDYFKKYFHLQFFKKVRGTNTLLIGHKK</sequence>
<organism evidence="2 3">
    <name type="scientific">Neptunitalea lumnitzerae</name>
    <dbReference type="NCBI Taxonomy" id="2965509"/>
    <lineage>
        <taxon>Bacteria</taxon>
        <taxon>Pseudomonadati</taxon>
        <taxon>Bacteroidota</taxon>
        <taxon>Flavobacteriia</taxon>
        <taxon>Flavobacteriales</taxon>
        <taxon>Flavobacteriaceae</taxon>
        <taxon>Neptunitalea</taxon>
    </lineage>
</organism>
<dbReference type="PANTHER" id="PTHR43317:SF1">
    <property type="entry name" value="THERMOSPERMINE SYNTHASE ACAULIS5"/>
    <property type="match status" value="1"/>
</dbReference>
<protein>
    <submittedName>
        <fullName evidence="2">Spermidine synthase</fullName>
    </submittedName>
</protein>
<dbReference type="CDD" id="cd02440">
    <property type="entry name" value="AdoMet_MTases"/>
    <property type="match status" value="1"/>
</dbReference>
<reference evidence="2" key="1">
    <citation type="submission" date="2022-07" db="EMBL/GenBank/DDBJ databases">
        <title>Taxonomy of Novel Oxalotrophic and Methylotrophic Bacteria.</title>
        <authorList>
            <person name="Sahin N."/>
            <person name="Tani A."/>
        </authorList>
    </citation>
    <scope>NUCLEOTIDE SEQUENCE</scope>
    <source>
        <strain evidence="2">Y10</strain>
    </source>
</reference>
<dbReference type="NCBIfam" id="NF037959">
    <property type="entry name" value="MFS_SpdSyn"/>
    <property type="match status" value="1"/>
</dbReference>
<keyword evidence="1" id="KW-0620">Polyamine biosynthesis</keyword>